<dbReference type="InterPro" id="IPR002350">
    <property type="entry name" value="Kazal_dom"/>
</dbReference>
<dbReference type="SUPFAM" id="SSF100895">
    <property type="entry name" value="Kazal-type serine protease inhibitors"/>
    <property type="match status" value="2"/>
</dbReference>
<reference evidence="2" key="1">
    <citation type="journal article" date="2012" name="Nature">
        <title>The oyster genome reveals stress adaptation and complexity of shell formation.</title>
        <authorList>
            <person name="Zhang G."/>
            <person name="Fang X."/>
            <person name="Guo X."/>
            <person name="Li L."/>
            <person name="Luo R."/>
            <person name="Xu F."/>
            <person name="Yang P."/>
            <person name="Zhang L."/>
            <person name="Wang X."/>
            <person name="Qi H."/>
            <person name="Xiong Z."/>
            <person name="Que H."/>
            <person name="Xie Y."/>
            <person name="Holland P.W."/>
            <person name="Paps J."/>
            <person name="Zhu Y."/>
            <person name="Wu F."/>
            <person name="Chen Y."/>
            <person name="Wang J."/>
            <person name="Peng C."/>
            <person name="Meng J."/>
            <person name="Yang L."/>
            <person name="Liu J."/>
            <person name="Wen B."/>
            <person name="Zhang N."/>
            <person name="Huang Z."/>
            <person name="Zhu Q."/>
            <person name="Feng Y."/>
            <person name="Mount A."/>
            <person name="Hedgecock D."/>
            <person name="Xu Z."/>
            <person name="Liu Y."/>
            <person name="Domazet-Loso T."/>
            <person name="Du Y."/>
            <person name="Sun X."/>
            <person name="Zhang S."/>
            <person name="Liu B."/>
            <person name="Cheng P."/>
            <person name="Jiang X."/>
            <person name="Li J."/>
            <person name="Fan D."/>
            <person name="Wang W."/>
            <person name="Fu W."/>
            <person name="Wang T."/>
            <person name="Wang B."/>
            <person name="Zhang J."/>
            <person name="Peng Z."/>
            <person name="Li Y."/>
            <person name="Li N."/>
            <person name="Wang J."/>
            <person name="Chen M."/>
            <person name="He Y."/>
            <person name="Tan F."/>
            <person name="Song X."/>
            <person name="Zheng Q."/>
            <person name="Huang R."/>
            <person name="Yang H."/>
            <person name="Du X."/>
            <person name="Chen L."/>
            <person name="Yang M."/>
            <person name="Gaffney P.M."/>
            <person name="Wang S."/>
            <person name="Luo L."/>
            <person name="She Z."/>
            <person name="Ming Y."/>
            <person name="Huang W."/>
            <person name="Zhang S."/>
            <person name="Huang B."/>
            <person name="Zhang Y."/>
            <person name="Qu T."/>
            <person name="Ni P."/>
            <person name="Miao G."/>
            <person name="Wang J."/>
            <person name="Wang Q."/>
            <person name="Steinberg C.E."/>
            <person name="Wang H."/>
            <person name="Li N."/>
            <person name="Qian L."/>
            <person name="Zhang G."/>
            <person name="Li Y."/>
            <person name="Yang H."/>
            <person name="Liu X."/>
            <person name="Wang J."/>
            <person name="Yin Y."/>
            <person name="Wang J."/>
        </authorList>
    </citation>
    <scope>NUCLEOTIDE SEQUENCE [LARGE SCALE GENOMIC DNA]</scope>
    <source>
        <strain evidence="2">05x7-T-G4-1.051#20</strain>
    </source>
</reference>
<protein>
    <submittedName>
        <fullName evidence="2">Serine protease inhibitor dipetalogastin</fullName>
    </submittedName>
</protein>
<sequence length="88" mass="9616">MAYKGECQEAKLAAPVEPVCTCNKMYFPVCGSDGMTYNNECLMTCHGAVKSHDGECIRMADCACQRIMNPVCGKDGKTYNNECLMNCA</sequence>
<proteinExistence type="predicted"/>
<accession>K1PLQ5</accession>
<dbReference type="PROSITE" id="PS51465">
    <property type="entry name" value="KAZAL_2"/>
    <property type="match status" value="2"/>
</dbReference>
<gene>
    <name evidence="2" type="ORF">CGI_10001826</name>
</gene>
<feature type="domain" description="Kazal-like" evidence="1">
    <location>
        <begin position="14"/>
        <end position="58"/>
    </location>
</feature>
<organism evidence="2">
    <name type="scientific">Magallana gigas</name>
    <name type="common">Pacific oyster</name>
    <name type="synonym">Crassostrea gigas</name>
    <dbReference type="NCBI Taxonomy" id="29159"/>
    <lineage>
        <taxon>Eukaryota</taxon>
        <taxon>Metazoa</taxon>
        <taxon>Spiralia</taxon>
        <taxon>Lophotrochozoa</taxon>
        <taxon>Mollusca</taxon>
        <taxon>Bivalvia</taxon>
        <taxon>Autobranchia</taxon>
        <taxon>Pteriomorphia</taxon>
        <taxon>Ostreida</taxon>
        <taxon>Ostreoidea</taxon>
        <taxon>Ostreidae</taxon>
        <taxon>Magallana</taxon>
    </lineage>
</organism>
<dbReference type="PANTHER" id="PTHR21131:SF0">
    <property type="entry name" value="GEO10195P1-RELATED"/>
    <property type="match status" value="1"/>
</dbReference>
<dbReference type="InterPro" id="IPR036058">
    <property type="entry name" value="Kazal_dom_sf"/>
</dbReference>
<dbReference type="Pfam" id="PF00050">
    <property type="entry name" value="Kazal_1"/>
    <property type="match status" value="2"/>
</dbReference>
<evidence type="ECO:0000313" key="2">
    <source>
        <dbReference type="EMBL" id="EKC22648.1"/>
    </source>
</evidence>
<dbReference type="PANTHER" id="PTHR21131">
    <property type="entry name" value="SERINE-TYPE ENDOPEPTIDASE INHIBITOR"/>
    <property type="match status" value="1"/>
</dbReference>
<dbReference type="Gene3D" id="3.30.60.30">
    <property type="match status" value="2"/>
</dbReference>
<dbReference type="InterPro" id="IPR053265">
    <property type="entry name" value="Serpin"/>
</dbReference>
<dbReference type="InParanoid" id="K1PLQ5"/>
<evidence type="ECO:0000259" key="1">
    <source>
        <dbReference type="PROSITE" id="PS51465"/>
    </source>
</evidence>
<dbReference type="AlphaFoldDB" id="K1PLQ5"/>
<dbReference type="PROSITE" id="PS00282">
    <property type="entry name" value="KAZAL_1"/>
    <property type="match status" value="2"/>
</dbReference>
<dbReference type="EMBL" id="JH819052">
    <property type="protein sequence ID" value="EKC22648.1"/>
    <property type="molecule type" value="Genomic_DNA"/>
</dbReference>
<feature type="domain" description="Kazal-like" evidence="1">
    <location>
        <begin position="59"/>
        <end position="88"/>
    </location>
</feature>
<dbReference type="SMART" id="SM00280">
    <property type="entry name" value="KAZAL"/>
    <property type="match status" value="2"/>
</dbReference>
<dbReference type="HOGENOM" id="CLU_2471251_0_0_1"/>
<name>K1PLQ5_MAGGI</name>
<dbReference type="FunCoup" id="K1PLQ5">
    <property type="interactions" value="27"/>
</dbReference>